<dbReference type="AlphaFoldDB" id="A0A2W4WF59"/>
<reference evidence="1 2" key="1">
    <citation type="submission" date="2018-04" db="EMBL/GenBank/DDBJ databases">
        <authorList>
            <person name="Go L.Y."/>
            <person name="Mitchell J.A."/>
        </authorList>
    </citation>
    <scope>NUCLEOTIDE SEQUENCE [LARGE SCALE GENOMIC DNA]</scope>
    <source>
        <strain evidence="1">ULC066bin1</strain>
    </source>
</reference>
<protein>
    <submittedName>
        <fullName evidence="1">Uncharacterized protein</fullName>
    </submittedName>
</protein>
<evidence type="ECO:0000313" key="2">
    <source>
        <dbReference type="Proteomes" id="UP000249467"/>
    </source>
</evidence>
<reference evidence="1 2" key="2">
    <citation type="submission" date="2018-06" db="EMBL/GenBank/DDBJ databases">
        <title>Metagenomic assembly of (sub)arctic Cyanobacteria and their associated microbiome from non-axenic cultures.</title>
        <authorList>
            <person name="Baurain D."/>
        </authorList>
    </citation>
    <scope>NUCLEOTIDE SEQUENCE [LARGE SCALE GENOMIC DNA]</scope>
    <source>
        <strain evidence="1">ULC066bin1</strain>
    </source>
</reference>
<organism evidence="1 2">
    <name type="scientific">Pseudanabaena frigida</name>
    <dbReference type="NCBI Taxonomy" id="945775"/>
    <lineage>
        <taxon>Bacteria</taxon>
        <taxon>Bacillati</taxon>
        <taxon>Cyanobacteriota</taxon>
        <taxon>Cyanophyceae</taxon>
        <taxon>Pseudanabaenales</taxon>
        <taxon>Pseudanabaenaceae</taxon>
        <taxon>Pseudanabaena</taxon>
    </lineage>
</organism>
<gene>
    <name evidence="1" type="ORF">DCF19_03635</name>
</gene>
<dbReference type="Proteomes" id="UP000249467">
    <property type="component" value="Unassembled WGS sequence"/>
</dbReference>
<name>A0A2W4WF59_9CYAN</name>
<evidence type="ECO:0000313" key="1">
    <source>
        <dbReference type="EMBL" id="PZO43734.1"/>
    </source>
</evidence>
<dbReference type="EMBL" id="QBML01000004">
    <property type="protein sequence ID" value="PZO43734.1"/>
    <property type="molecule type" value="Genomic_DNA"/>
</dbReference>
<accession>A0A2W4WF59</accession>
<comment type="caution">
    <text evidence="1">The sequence shown here is derived from an EMBL/GenBank/DDBJ whole genome shotgun (WGS) entry which is preliminary data.</text>
</comment>
<proteinExistence type="predicted"/>
<sequence length="60" mass="7051">MGELIRFAKQYIALIPCKIRLLRFSQRLHGIAKKFLAKGVVSIEYQLFTAIFHRMIKKTN</sequence>